<dbReference type="AlphaFoldDB" id="A0A5B7F0C7"/>
<sequence>MESRVYCNNMAGSSLCNNSNNGNNTINNNNNNNNNNEIAKYVYWVSQGGMTSVLALCQGRVEPHGQRQ</sequence>
<evidence type="ECO:0000313" key="2">
    <source>
        <dbReference type="Proteomes" id="UP000324222"/>
    </source>
</evidence>
<accession>A0A5B7F0C7</accession>
<dbReference type="EMBL" id="VSRR010004699">
    <property type="protein sequence ID" value="MPC40461.1"/>
    <property type="molecule type" value="Genomic_DNA"/>
</dbReference>
<proteinExistence type="predicted"/>
<evidence type="ECO:0000313" key="1">
    <source>
        <dbReference type="EMBL" id="MPC40461.1"/>
    </source>
</evidence>
<organism evidence="1 2">
    <name type="scientific">Portunus trituberculatus</name>
    <name type="common">Swimming crab</name>
    <name type="synonym">Neptunus trituberculatus</name>
    <dbReference type="NCBI Taxonomy" id="210409"/>
    <lineage>
        <taxon>Eukaryota</taxon>
        <taxon>Metazoa</taxon>
        <taxon>Ecdysozoa</taxon>
        <taxon>Arthropoda</taxon>
        <taxon>Crustacea</taxon>
        <taxon>Multicrustacea</taxon>
        <taxon>Malacostraca</taxon>
        <taxon>Eumalacostraca</taxon>
        <taxon>Eucarida</taxon>
        <taxon>Decapoda</taxon>
        <taxon>Pleocyemata</taxon>
        <taxon>Brachyura</taxon>
        <taxon>Eubrachyura</taxon>
        <taxon>Portunoidea</taxon>
        <taxon>Portunidae</taxon>
        <taxon>Portuninae</taxon>
        <taxon>Portunus</taxon>
    </lineage>
</organism>
<dbReference type="Proteomes" id="UP000324222">
    <property type="component" value="Unassembled WGS sequence"/>
</dbReference>
<comment type="caution">
    <text evidence="1">The sequence shown here is derived from an EMBL/GenBank/DDBJ whole genome shotgun (WGS) entry which is preliminary data.</text>
</comment>
<reference evidence="1 2" key="1">
    <citation type="submission" date="2019-05" db="EMBL/GenBank/DDBJ databases">
        <title>Another draft genome of Portunus trituberculatus and its Hox gene families provides insights of decapod evolution.</title>
        <authorList>
            <person name="Jeong J.-H."/>
            <person name="Song I."/>
            <person name="Kim S."/>
            <person name="Choi T."/>
            <person name="Kim D."/>
            <person name="Ryu S."/>
            <person name="Kim W."/>
        </authorList>
    </citation>
    <scope>NUCLEOTIDE SEQUENCE [LARGE SCALE GENOMIC DNA]</scope>
    <source>
        <tissue evidence="1">Muscle</tissue>
    </source>
</reference>
<name>A0A5B7F0C7_PORTR</name>
<protein>
    <submittedName>
        <fullName evidence="1">Uncharacterized protein</fullName>
    </submittedName>
</protein>
<gene>
    <name evidence="1" type="ORF">E2C01_034018</name>
</gene>
<keyword evidence="2" id="KW-1185">Reference proteome</keyword>